<keyword evidence="3" id="KW-0238">DNA-binding</keyword>
<name>A0A5E4MEB9_9HEMI</name>
<keyword evidence="3" id="KW-0371">Homeobox</keyword>
<evidence type="ECO:0000313" key="3">
    <source>
        <dbReference type="EMBL" id="VVC29747.1"/>
    </source>
</evidence>
<comment type="subcellular location">
    <subcellularLocation>
        <location evidence="1">Nucleus</location>
    </subcellularLocation>
</comment>
<dbReference type="OrthoDB" id="6614027at2759"/>
<proteinExistence type="predicted"/>
<evidence type="ECO:0000259" key="2">
    <source>
        <dbReference type="Pfam" id="PF05225"/>
    </source>
</evidence>
<dbReference type="GO" id="GO:0003677">
    <property type="term" value="F:DNA binding"/>
    <property type="evidence" value="ECO:0007669"/>
    <property type="project" value="UniProtKB-KW"/>
</dbReference>
<feature type="domain" description="HTH psq-type" evidence="2">
    <location>
        <begin position="12"/>
        <end position="36"/>
    </location>
</feature>
<dbReference type="InterPro" id="IPR007889">
    <property type="entry name" value="HTH_Psq"/>
</dbReference>
<dbReference type="Proteomes" id="UP000325440">
    <property type="component" value="Unassembled WGS sequence"/>
</dbReference>
<gene>
    <name evidence="3" type="ORF">CINCED_3A005323</name>
</gene>
<evidence type="ECO:0000313" key="4">
    <source>
        <dbReference type="Proteomes" id="UP000325440"/>
    </source>
</evidence>
<keyword evidence="4" id="KW-1185">Reference proteome</keyword>
<dbReference type="InterPro" id="IPR009057">
    <property type="entry name" value="Homeodomain-like_sf"/>
</dbReference>
<dbReference type="Pfam" id="PF05225">
    <property type="entry name" value="HTH_psq"/>
    <property type="match status" value="1"/>
</dbReference>
<reference evidence="3 4" key="1">
    <citation type="submission" date="2019-08" db="EMBL/GenBank/DDBJ databases">
        <authorList>
            <person name="Alioto T."/>
            <person name="Alioto T."/>
            <person name="Gomez Garrido J."/>
        </authorList>
    </citation>
    <scope>NUCLEOTIDE SEQUENCE [LARGE SCALE GENOMIC DNA]</scope>
</reference>
<dbReference type="AlphaFoldDB" id="A0A5E4MEB9"/>
<accession>A0A5E4MEB9</accession>
<evidence type="ECO:0000256" key="1">
    <source>
        <dbReference type="ARBA" id="ARBA00004123"/>
    </source>
</evidence>
<dbReference type="GO" id="GO:0005634">
    <property type="term" value="C:nucleus"/>
    <property type="evidence" value="ECO:0007669"/>
    <property type="project" value="UniProtKB-SubCell"/>
</dbReference>
<organism evidence="3 4">
    <name type="scientific">Cinara cedri</name>
    <dbReference type="NCBI Taxonomy" id="506608"/>
    <lineage>
        <taxon>Eukaryota</taxon>
        <taxon>Metazoa</taxon>
        <taxon>Ecdysozoa</taxon>
        <taxon>Arthropoda</taxon>
        <taxon>Hexapoda</taxon>
        <taxon>Insecta</taxon>
        <taxon>Pterygota</taxon>
        <taxon>Neoptera</taxon>
        <taxon>Paraneoptera</taxon>
        <taxon>Hemiptera</taxon>
        <taxon>Sternorrhyncha</taxon>
        <taxon>Aphidomorpha</taxon>
        <taxon>Aphidoidea</taxon>
        <taxon>Aphididae</taxon>
        <taxon>Lachninae</taxon>
        <taxon>Cinara</taxon>
    </lineage>
</organism>
<dbReference type="EMBL" id="CABPRJ010000498">
    <property type="protein sequence ID" value="VVC29747.1"/>
    <property type="molecule type" value="Genomic_DNA"/>
</dbReference>
<protein>
    <submittedName>
        <fullName evidence="3">DNA binding HTH domain, Psq-type,Homeobox domain-like</fullName>
    </submittedName>
</protein>
<dbReference type="Gene3D" id="1.10.10.60">
    <property type="entry name" value="Homeodomain-like"/>
    <property type="match status" value="1"/>
</dbReference>
<dbReference type="SUPFAM" id="SSF46689">
    <property type="entry name" value="Homeodomain-like"/>
    <property type="match status" value="1"/>
</dbReference>
<sequence length="68" mass="7766">MTNKFEEQLRFTLEYVTSKSLSLNKAAIKYNIPKSTVPMSITVKTPLVRKMGLGSLLSDDEEKQKPKY</sequence>